<protein>
    <submittedName>
        <fullName evidence="1">Uncharacterized protein</fullName>
    </submittedName>
</protein>
<dbReference type="EMBL" id="KV440998">
    <property type="protein sequence ID" value="OAD67605.1"/>
    <property type="molecule type" value="Genomic_DNA"/>
</dbReference>
<reference evidence="2" key="1">
    <citation type="submission" date="2015-06" db="EMBL/GenBank/DDBJ databases">
        <title>Expansion of signal transduction pathways in fungi by whole-genome duplication.</title>
        <authorList>
            <consortium name="DOE Joint Genome Institute"/>
            <person name="Corrochano L.M."/>
            <person name="Kuo A."/>
            <person name="Marcet-Houben M."/>
            <person name="Polaino S."/>
            <person name="Salamov A."/>
            <person name="Villalobos J.M."/>
            <person name="Alvarez M.I."/>
            <person name="Avalos J."/>
            <person name="Benito E.P."/>
            <person name="Benoit I."/>
            <person name="Burger G."/>
            <person name="Camino L.P."/>
            <person name="Canovas D."/>
            <person name="Cerda-Olmedo E."/>
            <person name="Cheng J.-F."/>
            <person name="Dominguez A."/>
            <person name="Elias M."/>
            <person name="Eslava A.P."/>
            <person name="Glaser F."/>
            <person name="Grimwood J."/>
            <person name="Gutierrez G."/>
            <person name="Heitman J."/>
            <person name="Henrissat B."/>
            <person name="Iturriaga E.A."/>
            <person name="Lang B.F."/>
            <person name="Lavin J.L."/>
            <person name="Lee S."/>
            <person name="Li W."/>
            <person name="Lindquist E."/>
            <person name="Lopez-Garcia S."/>
            <person name="Luque E.M."/>
            <person name="Marcos A.T."/>
            <person name="Martin J."/>
            <person name="McCluskey K."/>
            <person name="Medina H.R."/>
            <person name="Miralles-Duran A."/>
            <person name="Miyazaki A."/>
            <person name="Munoz-Torres E."/>
            <person name="Oguiza J.A."/>
            <person name="Ohm R."/>
            <person name="Olmedo M."/>
            <person name="Orejas M."/>
            <person name="Ortiz-Castellanos L."/>
            <person name="Pisabarro A.G."/>
            <person name="Rodriguez-Romero J."/>
            <person name="Ruiz-Herrera J."/>
            <person name="Ruiz-Vazquez R."/>
            <person name="Sanz C."/>
            <person name="Schackwitz W."/>
            <person name="Schmutz J."/>
            <person name="Shahriari M."/>
            <person name="Shelest E."/>
            <person name="Silva-Franco F."/>
            <person name="Soanes D."/>
            <person name="Syed K."/>
            <person name="Tagua V.G."/>
            <person name="Talbot N.J."/>
            <person name="Thon M."/>
            <person name="De vries R.P."/>
            <person name="Wiebenga A."/>
            <person name="Yadav J.S."/>
            <person name="Braun E.L."/>
            <person name="Baker S."/>
            <person name="Garre V."/>
            <person name="Horwitz B."/>
            <person name="Torres-Martinez S."/>
            <person name="Idnurm A."/>
            <person name="Herrera-Estrella A."/>
            <person name="Gabaldon T."/>
            <person name="Grigoriev I.V."/>
        </authorList>
    </citation>
    <scope>NUCLEOTIDE SEQUENCE [LARGE SCALE GENOMIC DNA]</scope>
    <source>
        <strain evidence="2">NRRL 1555(-)</strain>
    </source>
</reference>
<evidence type="ECO:0000313" key="1">
    <source>
        <dbReference type="EMBL" id="OAD67605.1"/>
    </source>
</evidence>
<dbReference type="GeneID" id="28993514"/>
<sequence>MLTLLPSSVKQGMLPDLTSFLRNMQAQFISLQQHTNELESLAATNARSTAQLAPRPPFVQRVAASVRMFAISTGPKGYQYVYILRSHHFTHREVRNSLKILGVDTGYILDINFPTKECKLEEVAAELHSNRCLKALKYLCPHVAVSVSHFFCDQDWISKEDIPVHSVSGPGASIHDF</sequence>
<dbReference type="Proteomes" id="UP000077315">
    <property type="component" value="Unassembled WGS sequence"/>
</dbReference>
<proteinExistence type="predicted"/>
<dbReference type="AlphaFoldDB" id="A0A167KAH1"/>
<dbReference type="OrthoDB" id="2289470at2759"/>
<dbReference type="InParanoid" id="A0A167KAH1"/>
<evidence type="ECO:0000313" key="2">
    <source>
        <dbReference type="Proteomes" id="UP000077315"/>
    </source>
</evidence>
<gene>
    <name evidence="1" type="ORF">PHYBLDRAFT_151118</name>
</gene>
<accession>A0A167KAH1</accession>
<dbReference type="RefSeq" id="XP_018285645.1">
    <property type="nucleotide sequence ID" value="XM_018432608.1"/>
</dbReference>
<organism evidence="1 2">
    <name type="scientific">Phycomyces blakesleeanus (strain ATCC 8743b / DSM 1359 / FGSC 10004 / NBRC 33097 / NRRL 1555)</name>
    <dbReference type="NCBI Taxonomy" id="763407"/>
    <lineage>
        <taxon>Eukaryota</taxon>
        <taxon>Fungi</taxon>
        <taxon>Fungi incertae sedis</taxon>
        <taxon>Mucoromycota</taxon>
        <taxon>Mucoromycotina</taxon>
        <taxon>Mucoromycetes</taxon>
        <taxon>Mucorales</taxon>
        <taxon>Phycomycetaceae</taxon>
        <taxon>Phycomyces</taxon>
    </lineage>
</organism>
<name>A0A167KAH1_PHYB8</name>
<dbReference type="VEuPathDB" id="FungiDB:PHYBLDRAFT_151118"/>
<keyword evidence="2" id="KW-1185">Reference proteome</keyword>